<dbReference type="InterPro" id="IPR036291">
    <property type="entry name" value="NAD(P)-bd_dom_sf"/>
</dbReference>
<evidence type="ECO:0000256" key="1">
    <source>
        <dbReference type="ARBA" id="ARBA00005854"/>
    </source>
</evidence>
<evidence type="ECO:0000256" key="3">
    <source>
        <dbReference type="ARBA" id="ARBA00023027"/>
    </source>
</evidence>
<gene>
    <name evidence="7" type="ORF">FCN80_10980</name>
</gene>
<evidence type="ECO:0000256" key="2">
    <source>
        <dbReference type="ARBA" id="ARBA00023002"/>
    </source>
</evidence>
<dbReference type="EMBL" id="SZPQ01000014">
    <property type="protein sequence ID" value="TKI06352.1"/>
    <property type="molecule type" value="Genomic_DNA"/>
</dbReference>
<dbReference type="InterPro" id="IPR006139">
    <property type="entry name" value="D-isomer_2_OHA_DH_cat_dom"/>
</dbReference>
<keyword evidence="3" id="KW-0520">NAD</keyword>
<name>A0ABY2SL35_9HYPH</name>
<dbReference type="Pfam" id="PF00389">
    <property type="entry name" value="2-Hacid_dh"/>
    <property type="match status" value="1"/>
</dbReference>
<proteinExistence type="inferred from homology"/>
<dbReference type="InterPro" id="IPR050223">
    <property type="entry name" value="D-isomer_2-hydroxyacid_DH"/>
</dbReference>
<keyword evidence="2 4" id="KW-0560">Oxidoreductase</keyword>
<dbReference type="SUPFAM" id="SSF52283">
    <property type="entry name" value="Formate/glycerate dehydrogenase catalytic domain-like"/>
    <property type="match status" value="1"/>
</dbReference>
<keyword evidence="8" id="KW-1185">Reference proteome</keyword>
<dbReference type="Gene3D" id="3.40.50.720">
    <property type="entry name" value="NAD(P)-binding Rossmann-like Domain"/>
    <property type="match status" value="2"/>
</dbReference>
<accession>A0ABY2SL35</accession>
<dbReference type="CDD" id="cd05301">
    <property type="entry name" value="GDH"/>
    <property type="match status" value="1"/>
</dbReference>
<evidence type="ECO:0000259" key="6">
    <source>
        <dbReference type="Pfam" id="PF02826"/>
    </source>
</evidence>
<reference evidence="7 8" key="1">
    <citation type="submission" date="2019-04" db="EMBL/GenBank/DDBJ databases">
        <authorList>
            <person name="Li M."/>
            <person name="Gao C."/>
        </authorList>
    </citation>
    <scope>NUCLEOTIDE SEQUENCE [LARGE SCALE GENOMIC DNA]</scope>
    <source>
        <strain evidence="7 8">BGMRC 2031</strain>
    </source>
</reference>
<dbReference type="InterPro" id="IPR029752">
    <property type="entry name" value="D-isomer_DH_CS1"/>
</dbReference>
<evidence type="ECO:0000313" key="8">
    <source>
        <dbReference type="Proteomes" id="UP000305202"/>
    </source>
</evidence>
<feature type="domain" description="D-isomer specific 2-hydroxyacid dehydrogenase NAD-binding" evidence="6">
    <location>
        <begin position="113"/>
        <end position="289"/>
    </location>
</feature>
<organism evidence="7 8">
    <name type="scientific">Martelella alba</name>
    <dbReference type="NCBI Taxonomy" id="2590451"/>
    <lineage>
        <taxon>Bacteria</taxon>
        <taxon>Pseudomonadati</taxon>
        <taxon>Pseudomonadota</taxon>
        <taxon>Alphaproteobacteria</taxon>
        <taxon>Hyphomicrobiales</taxon>
        <taxon>Aurantimonadaceae</taxon>
        <taxon>Martelella</taxon>
    </lineage>
</organism>
<dbReference type="PROSITE" id="PS00065">
    <property type="entry name" value="D_2_HYDROXYACID_DH_1"/>
    <property type="match status" value="1"/>
</dbReference>
<dbReference type="Proteomes" id="UP000305202">
    <property type="component" value="Unassembled WGS sequence"/>
</dbReference>
<dbReference type="SUPFAM" id="SSF51735">
    <property type="entry name" value="NAD(P)-binding Rossmann-fold domains"/>
    <property type="match status" value="1"/>
</dbReference>
<protein>
    <submittedName>
        <fullName evidence="7">D-glycerate dehydrogenase</fullName>
    </submittedName>
</protein>
<dbReference type="PANTHER" id="PTHR10996">
    <property type="entry name" value="2-HYDROXYACID DEHYDROGENASE-RELATED"/>
    <property type="match status" value="1"/>
</dbReference>
<evidence type="ECO:0000256" key="4">
    <source>
        <dbReference type="RuleBase" id="RU003719"/>
    </source>
</evidence>
<evidence type="ECO:0000313" key="7">
    <source>
        <dbReference type="EMBL" id="TKI06352.1"/>
    </source>
</evidence>
<evidence type="ECO:0000259" key="5">
    <source>
        <dbReference type="Pfam" id="PF00389"/>
    </source>
</evidence>
<comment type="caution">
    <text evidence="7">The sequence shown here is derived from an EMBL/GenBank/DDBJ whole genome shotgun (WGS) entry which is preliminary data.</text>
</comment>
<dbReference type="PANTHER" id="PTHR10996:SF178">
    <property type="entry name" value="2-HYDROXYACID DEHYDROGENASE YGL185C-RELATED"/>
    <property type="match status" value="1"/>
</dbReference>
<dbReference type="InterPro" id="IPR029753">
    <property type="entry name" value="D-isomer_DH_CS"/>
</dbReference>
<feature type="domain" description="D-isomer specific 2-hydroxyacid dehydrogenase catalytic" evidence="5">
    <location>
        <begin position="9"/>
        <end position="319"/>
    </location>
</feature>
<dbReference type="PROSITE" id="PS00671">
    <property type="entry name" value="D_2_HYDROXYACID_DH_3"/>
    <property type="match status" value="1"/>
</dbReference>
<comment type="similarity">
    <text evidence="1 4">Belongs to the D-isomer specific 2-hydroxyacid dehydrogenase family.</text>
</comment>
<sequence>MCGKPAVYMADTLFPEAHALLAEKFDLRFRPDGESLDPLPLPAGMDDICAVFISLTTRFDRAAIDALPPSVKAICTYSVGTNHIDLPAAASRGVQVLCTPDVLSETCADTALLLMLGAGRRAVEGLRLLKSGHWQGWGPDQLLGKDLYGQRLGIFGLGRIGQAIARRARGFAMTVHYHNRHPLSPERADGARYHATLDGLLAQSDYFCVACPPSPQTRGIIDRRALSLLPAGAVVVNISRGDIINDDALIDALRSGRVAAAGLDVFAGEPQVNPAYQTLDNVFGLPHLGSATHATRLHMAAALRDGLSSLLAGKIPANIALPAQA</sequence>
<dbReference type="Pfam" id="PF02826">
    <property type="entry name" value="2-Hacid_dh_C"/>
    <property type="match status" value="1"/>
</dbReference>
<dbReference type="InterPro" id="IPR006140">
    <property type="entry name" value="D-isomer_DH_NAD-bd"/>
</dbReference>